<keyword evidence="1" id="KW-0472">Membrane</keyword>
<gene>
    <name evidence="2" type="ORF">POJ06DRAFT_237596</name>
</gene>
<comment type="caution">
    <text evidence="2">The sequence shown here is derived from an EMBL/GenBank/DDBJ whole genome shotgun (WGS) entry which is preliminary data.</text>
</comment>
<dbReference type="EMBL" id="JARPMG010000004">
    <property type="protein sequence ID" value="KAJ8101476.1"/>
    <property type="molecule type" value="Genomic_DNA"/>
</dbReference>
<dbReference type="RefSeq" id="XP_056044926.1">
    <property type="nucleotide sequence ID" value="XM_056185960.1"/>
</dbReference>
<evidence type="ECO:0000256" key="1">
    <source>
        <dbReference type="SAM" id="Phobius"/>
    </source>
</evidence>
<evidence type="ECO:0000313" key="3">
    <source>
        <dbReference type="Proteomes" id="UP001217417"/>
    </source>
</evidence>
<reference evidence="2" key="1">
    <citation type="submission" date="2023-03" db="EMBL/GenBank/DDBJ databases">
        <title>Near-Complete genome sequence of Lipomyces tetrasporous NRRL Y-64009, an oleaginous yeast capable of growing on lignocellulosic hydrolysates.</title>
        <authorList>
            <consortium name="Lawrence Berkeley National Laboratory"/>
            <person name="Jagtap S.S."/>
            <person name="Liu J.-J."/>
            <person name="Walukiewicz H.E."/>
            <person name="Pangilinan J."/>
            <person name="Lipzen A."/>
            <person name="Ahrendt S."/>
            <person name="Koriabine M."/>
            <person name="Cobaugh K."/>
            <person name="Salamov A."/>
            <person name="Yoshinaga Y."/>
            <person name="Ng V."/>
            <person name="Daum C."/>
            <person name="Grigoriev I.V."/>
            <person name="Slininger P.J."/>
            <person name="Dien B.S."/>
            <person name="Jin Y.-S."/>
            <person name="Rao C.V."/>
        </authorList>
    </citation>
    <scope>NUCLEOTIDE SEQUENCE</scope>
    <source>
        <strain evidence="2">NRRL Y-64009</strain>
    </source>
</reference>
<dbReference type="GeneID" id="80881126"/>
<feature type="transmembrane region" description="Helical" evidence="1">
    <location>
        <begin position="232"/>
        <end position="250"/>
    </location>
</feature>
<keyword evidence="1" id="KW-1133">Transmembrane helix</keyword>
<evidence type="ECO:0000313" key="2">
    <source>
        <dbReference type="EMBL" id="KAJ8101476.1"/>
    </source>
</evidence>
<dbReference type="AlphaFoldDB" id="A0AAD7QUC9"/>
<proteinExistence type="predicted"/>
<organism evidence="2 3">
    <name type="scientific">Lipomyces tetrasporus</name>
    <dbReference type="NCBI Taxonomy" id="54092"/>
    <lineage>
        <taxon>Eukaryota</taxon>
        <taxon>Fungi</taxon>
        <taxon>Dikarya</taxon>
        <taxon>Ascomycota</taxon>
        <taxon>Saccharomycotina</taxon>
        <taxon>Lipomycetes</taxon>
        <taxon>Lipomycetales</taxon>
        <taxon>Lipomycetaceae</taxon>
        <taxon>Lipomyces</taxon>
    </lineage>
</organism>
<accession>A0AAD7QUC9</accession>
<sequence length="258" mass="28838">MPPRRNRRDRRNTYLPSDVSTGFNFDVIPTVNLLSARNTEADEVNDENVWPMVEELPQLLNKLEPKRSACPQSRLSIATAKLHSRGLHSISSAEISADPRLEIIQSLSIPTVRLRHMQPFPESKVKMNLQKLLSLSVEAVGCATVKDNSHAPNYSAASTLTAELEPAPEGVLATNDDAFHPPRATVLTDATRAMIGHDEWADQRRAIANLLLDRTNLDSLDEQRSIRIDWKTWVAVVAILIFIGVSYWAHLKDIVPEP</sequence>
<name>A0AAD7QUC9_9ASCO</name>
<protein>
    <submittedName>
        <fullName evidence="2">Uncharacterized protein</fullName>
    </submittedName>
</protein>
<dbReference type="Proteomes" id="UP001217417">
    <property type="component" value="Unassembled WGS sequence"/>
</dbReference>
<keyword evidence="1" id="KW-0812">Transmembrane</keyword>
<keyword evidence="3" id="KW-1185">Reference proteome</keyword>